<gene>
    <name evidence="2" type="ORF">ABEG18_14990</name>
</gene>
<keyword evidence="1" id="KW-1133">Transmembrane helix</keyword>
<dbReference type="EMBL" id="CP157484">
    <property type="protein sequence ID" value="XBO37041.1"/>
    <property type="molecule type" value="Genomic_DNA"/>
</dbReference>
<dbReference type="RefSeq" id="WP_406853864.1">
    <property type="nucleotide sequence ID" value="NZ_CP157484.1"/>
</dbReference>
<keyword evidence="1" id="KW-0812">Transmembrane</keyword>
<accession>A0AAU7JA34</accession>
<organism evidence="2">
    <name type="scientific">Alsobacter sp. KACC 23698</name>
    <dbReference type="NCBI Taxonomy" id="3149229"/>
    <lineage>
        <taxon>Bacteria</taxon>
        <taxon>Pseudomonadati</taxon>
        <taxon>Pseudomonadota</taxon>
        <taxon>Alphaproteobacteria</taxon>
        <taxon>Hyphomicrobiales</taxon>
        <taxon>Alsobacteraceae</taxon>
        <taxon>Alsobacter</taxon>
    </lineage>
</organism>
<keyword evidence="1" id="KW-0472">Membrane</keyword>
<name>A0AAU7JA34_9HYPH</name>
<proteinExistence type="predicted"/>
<feature type="transmembrane region" description="Helical" evidence="1">
    <location>
        <begin position="12"/>
        <end position="31"/>
    </location>
</feature>
<sequence length="41" mass="4238">MILEAQPRSCWSVAAATLGLFAALAFLAYLLGGLDGATPTR</sequence>
<evidence type="ECO:0000313" key="2">
    <source>
        <dbReference type="EMBL" id="XBO37041.1"/>
    </source>
</evidence>
<evidence type="ECO:0000256" key="1">
    <source>
        <dbReference type="SAM" id="Phobius"/>
    </source>
</evidence>
<protein>
    <submittedName>
        <fullName evidence="2">Uncharacterized protein</fullName>
    </submittedName>
</protein>
<reference evidence="2" key="1">
    <citation type="submission" date="2024-05" db="EMBL/GenBank/DDBJ databases">
        <authorList>
            <person name="Kim S."/>
            <person name="Heo J."/>
            <person name="Choi H."/>
            <person name="Choi Y."/>
            <person name="Kwon S.-W."/>
            <person name="Kim Y."/>
        </authorList>
    </citation>
    <scope>NUCLEOTIDE SEQUENCE</scope>
    <source>
        <strain evidence="2">KACC 23698</strain>
    </source>
</reference>
<dbReference type="AlphaFoldDB" id="A0AAU7JA34"/>